<accession>Q7UGN7</accession>
<sequence length="53" mass="6256">MAFKRCPTEQLRTNVLLWCSPYSRNEAEVRHHRLGQDYREDAAGELRSENCSM</sequence>
<dbReference type="HOGENOM" id="CLU_3065589_0_0_0"/>
<dbReference type="Proteomes" id="UP000001025">
    <property type="component" value="Chromosome"/>
</dbReference>
<dbReference type="STRING" id="243090.RB5108"/>
<gene>
    <name evidence="1" type="ordered locus">RB5108</name>
</gene>
<dbReference type="EnsemblBacteria" id="CAD78292">
    <property type="protein sequence ID" value="CAD78292"/>
    <property type="gene ID" value="RB5108"/>
</dbReference>
<protein>
    <submittedName>
        <fullName evidence="1">Uncharacterized protein</fullName>
    </submittedName>
</protein>
<dbReference type="KEGG" id="rba:RB5108"/>
<reference evidence="1 2" key="1">
    <citation type="journal article" date="2003" name="Proc. Natl. Acad. Sci. U.S.A.">
        <title>Complete genome sequence of the marine planctomycete Pirellula sp. strain 1.</title>
        <authorList>
            <person name="Gloeckner F.O."/>
            <person name="Kube M."/>
            <person name="Bauer M."/>
            <person name="Teeling H."/>
            <person name="Lombardot T."/>
            <person name="Ludwig W."/>
            <person name="Gade D."/>
            <person name="Beck A."/>
            <person name="Borzym K."/>
            <person name="Heitmann K."/>
            <person name="Rabus R."/>
            <person name="Schlesner H."/>
            <person name="Amann R."/>
            <person name="Reinhardt R."/>
        </authorList>
    </citation>
    <scope>NUCLEOTIDE SEQUENCE [LARGE SCALE GENOMIC DNA]</scope>
    <source>
        <strain evidence="2">DSM 10527 / NCIMB 13988 / SH1</strain>
    </source>
</reference>
<proteinExistence type="predicted"/>
<dbReference type="EMBL" id="BX294141">
    <property type="protein sequence ID" value="CAD78292.1"/>
    <property type="molecule type" value="Genomic_DNA"/>
</dbReference>
<evidence type="ECO:0000313" key="1">
    <source>
        <dbReference type="EMBL" id="CAD78292.1"/>
    </source>
</evidence>
<evidence type="ECO:0000313" key="2">
    <source>
        <dbReference type="Proteomes" id="UP000001025"/>
    </source>
</evidence>
<keyword evidence="2" id="KW-1185">Reference proteome</keyword>
<dbReference type="AlphaFoldDB" id="Q7UGN7"/>
<name>Q7UGN7_RHOBA</name>
<dbReference type="InParanoid" id="Q7UGN7"/>
<organism evidence="1 2">
    <name type="scientific">Rhodopirellula baltica (strain DSM 10527 / NCIMB 13988 / SH1)</name>
    <dbReference type="NCBI Taxonomy" id="243090"/>
    <lineage>
        <taxon>Bacteria</taxon>
        <taxon>Pseudomonadati</taxon>
        <taxon>Planctomycetota</taxon>
        <taxon>Planctomycetia</taxon>
        <taxon>Pirellulales</taxon>
        <taxon>Pirellulaceae</taxon>
        <taxon>Rhodopirellula</taxon>
    </lineage>
</organism>